<reference evidence="2 3" key="1">
    <citation type="submission" date="2017-06" db="EMBL/GenBank/DDBJ databases">
        <title>Ant-infecting Ophiocordyceps genomes reveal a high diversity of potential behavioral manipulation genes and a possible major role for enterotoxins.</title>
        <authorList>
            <person name="De Bekker C."/>
            <person name="Evans H.C."/>
            <person name="Brachmann A."/>
            <person name="Hughes D.P."/>
        </authorList>
    </citation>
    <scope>NUCLEOTIDE SEQUENCE [LARGE SCALE GENOMIC DNA]</scope>
    <source>
        <strain evidence="2 3">Map16</strain>
    </source>
</reference>
<gene>
    <name evidence="2" type="ORF">CDD80_4319</name>
</gene>
<feature type="compositionally biased region" description="Polar residues" evidence="1">
    <location>
        <begin position="157"/>
        <end position="167"/>
    </location>
</feature>
<feature type="region of interest" description="Disordered" evidence="1">
    <location>
        <begin position="157"/>
        <end position="181"/>
    </location>
</feature>
<comment type="caution">
    <text evidence="2">The sequence shown here is derived from an EMBL/GenBank/DDBJ whole genome shotgun (WGS) entry which is preliminary data.</text>
</comment>
<name>A0A2C5ZGE0_9HYPO</name>
<evidence type="ECO:0000256" key="1">
    <source>
        <dbReference type="SAM" id="MobiDB-lite"/>
    </source>
</evidence>
<protein>
    <submittedName>
        <fullName evidence="2">Uncharacterized protein</fullName>
    </submittedName>
</protein>
<dbReference type="Proteomes" id="UP000226431">
    <property type="component" value="Unassembled WGS sequence"/>
</dbReference>
<evidence type="ECO:0000313" key="2">
    <source>
        <dbReference type="EMBL" id="PHH81015.1"/>
    </source>
</evidence>
<dbReference type="AlphaFoldDB" id="A0A2C5ZGE0"/>
<proteinExistence type="predicted"/>
<keyword evidence="3" id="KW-1185">Reference proteome</keyword>
<organism evidence="2 3">
    <name type="scientific">Ophiocordyceps camponoti-rufipedis</name>
    <dbReference type="NCBI Taxonomy" id="2004952"/>
    <lineage>
        <taxon>Eukaryota</taxon>
        <taxon>Fungi</taxon>
        <taxon>Dikarya</taxon>
        <taxon>Ascomycota</taxon>
        <taxon>Pezizomycotina</taxon>
        <taxon>Sordariomycetes</taxon>
        <taxon>Hypocreomycetidae</taxon>
        <taxon>Hypocreales</taxon>
        <taxon>Ophiocordycipitaceae</taxon>
        <taxon>Ophiocordyceps</taxon>
    </lineage>
</organism>
<evidence type="ECO:0000313" key="3">
    <source>
        <dbReference type="Proteomes" id="UP000226431"/>
    </source>
</evidence>
<dbReference type="EMBL" id="NJES01000004">
    <property type="protein sequence ID" value="PHH81015.1"/>
    <property type="molecule type" value="Genomic_DNA"/>
</dbReference>
<sequence>MPQTTSPYAAQYSPALAAQQLTGRDATVEYQPLTPCLTEGLRTRIHGAYRHPVPCAARVFILEEPPAQAKPQAAFTGDATTRNRPLARMASMPVHFWRVTTTTKGSWATIHGFLPDDDALTESTPATFPLASRPHLGLLDDDQAKLEKWHVRIGQLHSSLETAQQPTKRPDEAADAASRCS</sequence>
<accession>A0A2C5ZGE0</accession>